<evidence type="ECO:0000256" key="1">
    <source>
        <dbReference type="SAM" id="MobiDB-lite"/>
    </source>
</evidence>
<comment type="caution">
    <text evidence="2">The sequence shown here is derived from an EMBL/GenBank/DDBJ whole genome shotgun (WGS) entry which is preliminary data.</text>
</comment>
<feature type="region of interest" description="Disordered" evidence="1">
    <location>
        <begin position="379"/>
        <end position="398"/>
    </location>
</feature>
<evidence type="ECO:0000313" key="3">
    <source>
        <dbReference type="Proteomes" id="UP000703269"/>
    </source>
</evidence>
<evidence type="ECO:0000313" key="2">
    <source>
        <dbReference type="EMBL" id="GJF00207.1"/>
    </source>
</evidence>
<name>A0A9P3GS67_9APHY</name>
<dbReference type="Proteomes" id="UP000703269">
    <property type="component" value="Unassembled WGS sequence"/>
</dbReference>
<dbReference type="OrthoDB" id="2746456at2759"/>
<dbReference type="EMBL" id="BPQB01000139">
    <property type="protein sequence ID" value="GJF00207.1"/>
    <property type="molecule type" value="Genomic_DNA"/>
</dbReference>
<accession>A0A9P3GS67</accession>
<protein>
    <recommendedName>
        <fullName evidence="4">BTB domain-containing protein</fullName>
    </recommendedName>
</protein>
<evidence type="ECO:0008006" key="4">
    <source>
        <dbReference type="Google" id="ProtNLM"/>
    </source>
</evidence>
<reference evidence="2 3" key="1">
    <citation type="submission" date="2021-08" db="EMBL/GenBank/DDBJ databases">
        <title>Draft Genome Sequence of Phanerochaete sordida strain YK-624.</title>
        <authorList>
            <person name="Mori T."/>
            <person name="Dohra H."/>
            <person name="Suzuki T."/>
            <person name="Kawagishi H."/>
            <person name="Hirai H."/>
        </authorList>
    </citation>
    <scope>NUCLEOTIDE SEQUENCE [LARGE SCALE GENOMIC DNA]</scope>
    <source>
        <strain evidence="2 3">YK-624</strain>
    </source>
</reference>
<sequence>MAVVNKKTRSVQTLDALAMFGDDEPAPSLQTMKAPPGGKDADWYFEPLGFPPKHPMLWYDDGDLIVVAGDQYTFKIHSEIMKDNSTVLGKVLDGVQPHDVPDSHRVLVLHDESYRLVDLVMMLYDSDIMKTFFNSNWAVDFDRLLVITPIAVKYGCQVIIAEAIARLEWLFPMSYLRDCLDTSFLFTDVVQPGDLIHRSRSTTVPIAAVALARAIDAENPPPFIATALYYCTTLPAQTRNRTYTSDKEKICLSPADTQLCVVASEALLRRNATVLHPVFHAAEHGSCASTQCHRALQRLAFELIRRGALTRREVLWPHTDIWKILVECAPGVRPCRQCEWSMIQQIDQRRYLVFAELGDIFKIANWPAREQARQMLAASSQQTHVARATGPAASTHRR</sequence>
<dbReference type="AlphaFoldDB" id="A0A9P3GS67"/>
<keyword evidence="3" id="KW-1185">Reference proteome</keyword>
<gene>
    <name evidence="2" type="ORF">PsYK624_164870</name>
</gene>
<proteinExistence type="predicted"/>
<organism evidence="2 3">
    <name type="scientific">Phanerochaete sordida</name>
    <dbReference type="NCBI Taxonomy" id="48140"/>
    <lineage>
        <taxon>Eukaryota</taxon>
        <taxon>Fungi</taxon>
        <taxon>Dikarya</taxon>
        <taxon>Basidiomycota</taxon>
        <taxon>Agaricomycotina</taxon>
        <taxon>Agaricomycetes</taxon>
        <taxon>Polyporales</taxon>
        <taxon>Phanerochaetaceae</taxon>
        <taxon>Phanerochaete</taxon>
    </lineage>
</organism>